<feature type="transmembrane region" description="Helical" evidence="1">
    <location>
        <begin position="44"/>
        <end position="66"/>
    </location>
</feature>
<proteinExistence type="predicted"/>
<evidence type="ECO:0000313" key="3">
    <source>
        <dbReference type="Proteomes" id="UP001145021"/>
    </source>
</evidence>
<keyword evidence="1" id="KW-1133">Transmembrane helix</keyword>
<sequence length="300" mass="34463">MSELAIFDGLPPLEGEARVNLVALRFYALDRIFIQGKPYKGKALYIPAISLFAVLLAYCLTCQFVNVYHISYYFKYASICVVDDRYRYVSVGLIWIPWCGVLFYAFRIRKIQSSFNELYESLFTCALGFLILIKTTVVHATHPYYLFAKSFRHSETIIDVTATNLIVWIMLAYPAYQCMFNRETYDREWAKKLRSDGYAKKYSAGFSSSPNETNSYSRMNESMFDRNKMGTNDLYDRDPLDTIRMLSTNGGATLTSITIPSPDSVYRPPLSNIHFDSLNGGSLDSFDNSMDGRTDFRRII</sequence>
<accession>A0A9W7XGX0</accession>
<feature type="transmembrane region" description="Helical" evidence="1">
    <location>
        <begin position="86"/>
        <end position="106"/>
    </location>
</feature>
<evidence type="ECO:0000313" key="2">
    <source>
        <dbReference type="EMBL" id="KAJ1643006.1"/>
    </source>
</evidence>
<name>A0A9W7XGX0_9FUNG</name>
<gene>
    <name evidence="2" type="ORF">LPJ64_005177</name>
</gene>
<feature type="transmembrane region" description="Helical" evidence="1">
    <location>
        <begin position="157"/>
        <end position="176"/>
    </location>
</feature>
<keyword evidence="1" id="KW-0812">Transmembrane</keyword>
<dbReference type="EMBL" id="JANBOH010000307">
    <property type="protein sequence ID" value="KAJ1643006.1"/>
    <property type="molecule type" value="Genomic_DNA"/>
</dbReference>
<feature type="transmembrane region" description="Helical" evidence="1">
    <location>
        <begin position="118"/>
        <end position="137"/>
    </location>
</feature>
<organism evidence="2 3">
    <name type="scientific">Coemansia asiatica</name>
    <dbReference type="NCBI Taxonomy" id="1052880"/>
    <lineage>
        <taxon>Eukaryota</taxon>
        <taxon>Fungi</taxon>
        <taxon>Fungi incertae sedis</taxon>
        <taxon>Zoopagomycota</taxon>
        <taxon>Kickxellomycotina</taxon>
        <taxon>Kickxellomycetes</taxon>
        <taxon>Kickxellales</taxon>
        <taxon>Kickxellaceae</taxon>
        <taxon>Coemansia</taxon>
    </lineage>
</organism>
<evidence type="ECO:0000256" key="1">
    <source>
        <dbReference type="SAM" id="Phobius"/>
    </source>
</evidence>
<keyword evidence="3" id="KW-1185">Reference proteome</keyword>
<keyword evidence="1" id="KW-0472">Membrane</keyword>
<dbReference type="Proteomes" id="UP001145021">
    <property type="component" value="Unassembled WGS sequence"/>
</dbReference>
<comment type="caution">
    <text evidence="2">The sequence shown here is derived from an EMBL/GenBank/DDBJ whole genome shotgun (WGS) entry which is preliminary data.</text>
</comment>
<protein>
    <submittedName>
        <fullName evidence="2">Uncharacterized protein</fullName>
    </submittedName>
</protein>
<reference evidence="2" key="1">
    <citation type="submission" date="2022-07" db="EMBL/GenBank/DDBJ databases">
        <title>Phylogenomic reconstructions and comparative analyses of Kickxellomycotina fungi.</title>
        <authorList>
            <person name="Reynolds N.K."/>
            <person name="Stajich J.E."/>
            <person name="Barry K."/>
            <person name="Grigoriev I.V."/>
            <person name="Crous P."/>
            <person name="Smith M.E."/>
        </authorList>
    </citation>
    <scope>NUCLEOTIDE SEQUENCE</scope>
    <source>
        <strain evidence="2">NBRC 105413</strain>
    </source>
</reference>
<dbReference type="AlphaFoldDB" id="A0A9W7XGX0"/>